<protein>
    <recommendedName>
        <fullName evidence="10">Lysine-specific metallo-endopeptidase domain-containing protein</fullName>
    </recommendedName>
</protein>
<dbReference type="PANTHER" id="PTHR37016">
    <property type="match status" value="1"/>
</dbReference>
<dbReference type="EMBL" id="JBEFKJ010000023">
    <property type="protein sequence ID" value="KAL2039998.1"/>
    <property type="molecule type" value="Genomic_DNA"/>
</dbReference>
<evidence type="ECO:0000256" key="8">
    <source>
        <dbReference type="SAM" id="MobiDB-lite"/>
    </source>
</evidence>
<keyword evidence="4" id="KW-0479">Metal-binding</keyword>
<feature type="domain" description="Lysine-specific metallo-endopeptidase" evidence="10">
    <location>
        <begin position="97"/>
        <end position="251"/>
    </location>
</feature>
<keyword evidence="6" id="KW-0862">Zinc</keyword>
<accession>A0ABR4A9G4</accession>
<dbReference type="InterPro" id="IPR029463">
    <property type="entry name" value="Lys_MEP"/>
</dbReference>
<proteinExistence type="inferred from homology"/>
<feature type="compositionally biased region" description="Pro residues" evidence="8">
    <location>
        <begin position="287"/>
        <end position="299"/>
    </location>
</feature>
<keyword evidence="9" id="KW-0732">Signal</keyword>
<evidence type="ECO:0000256" key="6">
    <source>
        <dbReference type="ARBA" id="ARBA00022833"/>
    </source>
</evidence>
<comment type="similarity">
    <text evidence="2">Belongs to the peptidase M35 family.</text>
</comment>
<sequence length="435" mass="47573">MYHSKWTVFLCQLLASASLTNANPIIDTPSLTVRSNSDIVERAPGAQPSDYPYGPTIVNEPQYLNWDPNDNGQQKADAGKIHNGYDDMINMVYFAWTEADRKSDTFKRWFDEGDADNVKKVLERIVDPKGVGQANPLMTQWVCQQDDQFNRCTGTSNAWSAWQRGVFHMCPKGLQLPNIRDLKCSDLDGYASQKMASVAFTMMHEATHWTEIGDNALGKHITDIRPGGAGAYDCTQLSAADKLINAQNYAFLGAEAYFLRKQCTFTDPPPGTVGTNDSGDEVDGTSQPPPQPTQVAPAPPPYNTGTCCFHLEETEIPCLGDSNNLLAYVKMVDDKKLPIGETQVSNGEAGVHIDDGNPYSFTSKLLNPLVITGEHQNDYVQFTIGGLSWQSKTPNGGASCSVGGWDPRDGPTCGRFGTKPAKNNMDCCFPCDGKT</sequence>
<keyword evidence="12" id="KW-1185">Reference proteome</keyword>
<keyword evidence="5" id="KW-0378">Hydrolase</keyword>
<organism evidence="11 12">
    <name type="scientific">Stereocaulon virgatum</name>
    <dbReference type="NCBI Taxonomy" id="373712"/>
    <lineage>
        <taxon>Eukaryota</taxon>
        <taxon>Fungi</taxon>
        <taxon>Dikarya</taxon>
        <taxon>Ascomycota</taxon>
        <taxon>Pezizomycotina</taxon>
        <taxon>Lecanoromycetes</taxon>
        <taxon>OSLEUM clade</taxon>
        <taxon>Lecanoromycetidae</taxon>
        <taxon>Lecanorales</taxon>
        <taxon>Lecanorineae</taxon>
        <taxon>Stereocaulaceae</taxon>
        <taxon>Stereocaulon</taxon>
    </lineage>
</organism>
<feature type="signal peptide" evidence="9">
    <location>
        <begin position="1"/>
        <end position="22"/>
    </location>
</feature>
<evidence type="ECO:0000313" key="11">
    <source>
        <dbReference type="EMBL" id="KAL2039998.1"/>
    </source>
</evidence>
<dbReference type="Proteomes" id="UP001590950">
    <property type="component" value="Unassembled WGS sequence"/>
</dbReference>
<gene>
    <name evidence="11" type="ORF">N7G274_007401</name>
</gene>
<reference evidence="11 12" key="1">
    <citation type="submission" date="2024-09" db="EMBL/GenBank/DDBJ databases">
        <title>Rethinking Asexuality: The Enigmatic Case of Functional Sexual Genes in Lepraria (Stereocaulaceae).</title>
        <authorList>
            <person name="Doellman M."/>
            <person name="Sun Y."/>
            <person name="Barcenas-Pena A."/>
            <person name="Lumbsch H.T."/>
            <person name="Grewe F."/>
        </authorList>
    </citation>
    <scope>NUCLEOTIDE SEQUENCE [LARGE SCALE GENOMIC DNA]</scope>
    <source>
        <strain evidence="11 12">Mercado 3170</strain>
    </source>
</reference>
<evidence type="ECO:0000256" key="1">
    <source>
        <dbReference type="ARBA" id="ARBA00001947"/>
    </source>
</evidence>
<evidence type="ECO:0000256" key="2">
    <source>
        <dbReference type="ARBA" id="ARBA00010279"/>
    </source>
</evidence>
<name>A0ABR4A9G4_9LECA</name>
<comment type="caution">
    <text evidence="11">The sequence shown here is derived from an EMBL/GenBank/DDBJ whole genome shotgun (WGS) entry which is preliminary data.</text>
</comment>
<keyword evidence="7" id="KW-0482">Metalloprotease</keyword>
<evidence type="ECO:0000256" key="4">
    <source>
        <dbReference type="ARBA" id="ARBA00022723"/>
    </source>
</evidence>
<dbReference type="Gene3D" id="3.40.390.10">
    <property type="entry name" value="Collagenase (Catalytic Domain)"/>
    <property type="match status" value="1"/>
</dbReference>
<dbReference type="Pfam" id="PF14521">
    <property type="entry name" value="Aspzincin_M35"/>
    <property type="match status" value="1"/>
</dbReference>
<evidence type="ECO:0000313" key="12">
    <source>
        <dbReference type="Proteomes" id="UP001590950"/>
    </source>
</evidence>
<comment type="cofactor">
    <cofactor evidence="1">
        <name>Zn(2+)</name>
        <dbReference type="ChEBI" id="CHEBI:29105"/>
    </cofactor>
</comment>
<dbReference type="InterPro" id="IPR050414">
    <property type="entry name" value="Fungal_M35_metalloproteases"/>
</dbReference>
<dbReference type="InterPro" id="IPR024079">
    <property type="entry name" value="MetalloPept_cat_dom_sf"/>
</dbReference>
<feature type="region of interest" description="Disordered" evidence="8">
    <location>
        <begin position="268"/>
        <end position="299"/>
    </location>
</feature>
<evidence type="ECO:0000259" key="10">
    <source>
        <dbReference type="Pfam" id="PF14521"/>
    </source>
</evidence>
<dbReference type="SUPFAM" id="SSF55486">
    <property type="entry name" value="Metalloproteases ('zincins'), catalytic domain"/>
    <property type="match status" value="1"/>
</dbReference>
<evidence type="ECO:0000256" key="9">
    <source>
        <dbReference type="SAM" id="SignalP"/>
    </source>
</evidence>
<feature type="chain" id="PRO_5045831512" description="Lysine-specific metallo-endopeptidase domain-containing protein" evidence="9">
    <location>
        <begin position="23"/>
        <end position="435"/>
    </location>
</feature>
<keyword evidence="3" id="KW-0645">Protease</keyword>
<evidence type="ECO:0000256" key="5">
    <source>
        <dbReference type="ARBA" id="ARBA00022801"/>
    </source>
</evidence>
<evidence type="ECO:0000256" key="3">
    <source>
        <dbReference type="ARBA" id="ARBA00022670"/>
    </source>
</evidence>
<evidence type="ECO:0000256" key="7">
    <source>
        <dbReference type="ARBA" id="ARBA00023049"/>
    </source>
</evidence>
<dbReference type="PANTHER" id="PTHR37016:SF3">
    <property type="entry name" value="NEUTRAL PROTEASE 2-RELATED"/>
    <property type="match status" value="1"/>
</dbReference>